<evidence type="ECO:0000259" key="1">
    <source>
        <dbReference type="Pfam" id="PF19898"/>
    </source>
</evidence>
<evidence type="ECO:0000313" key="3">
    <source>
        <dbReference type="EMBL" id="KUG09389.1"/>
    </source>
</evidence>
<dbReference type="RefSeq" id="WP_059067297.1">
    <property type="nucleotide sequence ID" value="NZ_LNAL01000003.1"/>
</dbReference>
<evidence type="ECO:0000259" key="2">
    <source>
        <dbReference type="Pfam" id="PF21957"/>
    </source>
</evidence>
<organism evidence="3 4">
    <name type="scientific">Solirubrum puertoriconensis</name>
    <dbReference type="NCBI Taxonomy" id="1751427"/>
    <lineage>
        <taxon>Bacteria</taxon>
        <taxon>Pseudomonadati</taxon>
        <taxon>Bacteroidota</taxon>
        <taxon>Cytophagia</taxon>
        <taxon>Cytophagales</taxon>
    </lineage>
</organism>
<feature type="domain" description="DUF6371" evidence="1">
    <location>
        <begin position="125"/>
        <end position="296"/>
    </location>
</feature>
<reference evidence="3 4" key="1">
    <citation type="submission" date="2015-11" db="EMBL/GenBank/DDBJ databases">
        <title>Solirubrum puertoriconensis gen. nov. an environmental bacteria isolated in Puerto Rico.</title>
        <authorList>
            <person name="Cuebas-Irizarry M.F."/>
            <person name="Montalvo-Rodriguez R."/>
        </authorList>
    </citation>
    <scope>NUCLEOTIDE SEQUENCE [LARGE SCALE GENOMIC DNA]</scope>
    <source>
        <strain evidence="3 4">MC1A</strain>
    </source>
</reference>
<gene>
    <name evidence="3" type="ORF">ASU33_16810</name>
</gene>
<dbReference type="Pfam" id="PF19898">
    <property type="entry name" value="DUF6371"/>
    <property type="match status" value="1"/>
</dbReference>
<feature type="domain" description="Zinc beta-ribbon finger putative" evidence="2">
    <location>
        <begin position="5"/>
        <end position="64"/>
    </location>
</feature>
<dbReference type="Proteomes" id="UP000054223">
    <property type="component" value="Unassembled WGS sequence"/>
</dbReference>
<sequence length="360" mass="40184">MAKPYRYQLRPYGGPATRLDCPNCGGKRTLAPYIDRRTNEALPAEYGRCNREEKCGYHRSPYHIEADGLSYKERVHQEHRAANHLSPVATLTRGRNALKPAAPAAKPSTLPAHLLEQSMGQYERNRFARLLQSHFGAGVAAELLLRFQIGTSAYWNGACVFWLVDEQQRVRGGQVVQFDEEGHTVKAVAADGSVRRRTSWVHTALSAHYQRKSQPLPGWLTDYIEAGSKSPCLFGLPQLTTAPLDMPVAIVEAPKTAVLCTPYFPGFTWLAVGALSYLNDSRLTPLRGRGIVLFPDASENGRAYQEWSAAAEKLRRQGFKIEVSDLLEKGATEEQKQQGIDLADLLLTQWEGFPPSWNEH</sequence>
<dbReference type="NCBIfam" id="NF040506">
    <property type="entry name" value="PG0870_Nterm"/>
    <property type="match status" value="1"/>
</dbReference>
<evidence type="ECO:0000313" key="4">
    <source>
        <dbReference type="Proteomes" id="UP000054223"/>
    </source>
</evidence>
<keyword evidence="4" id="KW-1185">Reference proteome</keyword>
<dbReference type="AlphaFoldDB" id="A0A9X0HNU4"/>
<dbReference type="InterPro" id="IPR047731">
    <property type="entry name" value="Zinc_ribbon_put"/>
</dbReference>
<name>A0A9X0HNU4_SOLP1</name>
<dbReference type="OrthoDB" id="1068350at2"/>
<protein>
    <submittedName>
        <fullName evidence="3">Uncharacterized protein</fullName>
    </submittedName>
</protein>
<comment type="caution">
    <text evidence="3">The sequence shown here is derived from an EMBL/GenBank/DDBJ whole genome shotgun (WGS) entry which is preliminary data.</text>
</comment>
<dbReference type="InterPro" id="IPR045951">
    <property type="entry name" value="DUF6371"/>
</dbReference>
<dbReference type="Pfam" id="PF21957">
    <property type="entry name" value="Zn_ribbon_16"/>
    <property type="match status" value="1"/>
</dbReference>
<dbReference type="EMBL" id="LNAL01000003">
    <property type="protein sequence ID" value="KUG09389.1"/>
    <property type="molecule type" value="Genomic_DNA"/>
</dbReference>
<proteinExistence type="predicted"/>
<accession>A0A9X0HNU4</accession>